<accession>A0A0B1RVM5</accession>
<keyword evidence="2" id="KW-1185">Reference proteome</keyword>
<organism evidence="1 2">
    <name type="scientific">Oesophagostomum dentatum</name>
    <name type="common">Nodular worm</name>
    <dbReference type="NCBI Taxonomy" id="61180"/>
    <lineage>
        <taxon>Eukaryota</taxon>
        <taxon>Metazoa</taxon>
        <taxon>Ecdysozoa</taxon>
        <taxon>Nematoda</taxon>
        <taxon>Chromadorea</taxon>
        <taxon>Rhabditida</taxon>
        <taxon>Rhabditina</taxon>
        <taxon>Rhabditomorpha</taxon>
        <taxon>Strongyloidea</taxon>
        <taxon>Strongylidae</taxon>
        <taxon>Oesophagostomum</taxon>
    </lineage>
</organism>
<reference evidence="1 2" key="1">
    <citation type="submission" date="2014-03" db="EMBL/GenBank/DDBJ databases">
        <title>Draft genome of the hookworm Oesophagostomum dentatum.</title>
        <authorList>
            <person name="Mitreva M."/>
        </authorList>
    </citation>
    <scope>NUCLEOTIDE SEQUENCE [LARGE SCALE GENOMIC DNA]</scope>
    <source>
        <strain evidence="1 2">OD-Hann</strain>
    </source>
</reference>
<name>A0A0B1RVM5_OESDE</name>
<evidence type="ECO:0000313" key="1">
    <source>
        <dbReference type="EMBL" id="KHJ75676.1"/>
    </source>
</evidence>
<dbReference type="AlphaFoldDB" id="A0A0B1RVM5"/>
<sequence length="113" mass="12849">MELQTDIEAVQQQMDEAVGQLTAQLHLNKIRTEEMSNLKHEIQKRNINREMCLADLCSMQYVTVNNLRTLSKQAATLESDANRVLSARKSIVDLARVPRVYLTAEDTDDESSI</sequence>
<protein>
    <submittedName>
        <fullName evidence="1">Uncharacterized protein</fullName>
    </submittedName>
</protein>
<dbReference type="OrthoDB" id="6108017at2759"/>
<dbReference type="Proteomes" id="UP000053660">
    <property type="component" value="Unassembled WGS sequence"/>
</dbReference>
<proteinExistence type="predicted"/>
<gene>
    <name evidence="1" type="ORF">OESDEN_24708</name>
</gene>
<dbReference type="EMBL" id="KN612510">
    <property type="protein sequence ID" value="KHJ75676.1"/>
    <property type="molecule type" value="Genomic_DNA"/>
</dbReference>
<evidence type="ECO:0000313" key="2">
    <source>
        <dbReference type="Proteomes" id="UP000053660"/>
    </source>
</evidence>